<feature type="compositionally biased region" description="Polar residues" evidence="1">
    <location>
        <begin position="164"/>
        <end position="176"/>
    </location>
</feature>
<dbReference type="GO" id="GO:0006552">
    <property type="term" value="P:L-leucine catabolic process"/>
    <property type="evidence" value="ECO:0007669"/>
    <property type="project" value="TreeGrafter"/>
</dbReference>
<dbReference type="Pfam" id="PF01039">
    <property type="entry name" value="Carboxyl_trans"/>
    <property type="match status" value="1"/>
</dbReference>
<dbReference type="PANTHER" id="PTHR22855">
    <property type="entry name" value="ACETYL, PROPIONYL, PYRUVATE, AND GLUTACONYL CARBOXYLASE-RELATED"/>
    <property type="match status" value="1"/>
</dbReference>
<keyword evidence="4" id="KW-1185">Reference proteome</keyword>
<sequence length="382" mass="41959">MGTVSGVETISRQHLYGIIGRIVDGGRFREFKQLYGDNLVTGYAMVDGRCIGVLGNAGPLTYQDGLKGSHFLQLCQQRQLPLLFLQNSGSEEGHRAAWLGDSRGDQHLSLRGRAAMLAALACVTVPKIAVNVGGCHGDDNYTMCGPAFSPNFLFSWPGATVTHSLNPPSAEPATNPTQPPKKEGSKKRSLSAFAFPQDSAFYHASQVLNDGVIVPSQTRQVGQGDTGTSVYRIAFDMNDCHGEPRWSLSQPWSTGKQEELYGSFSPLLLPGELVRYQSYHIIPQHHRLDAVVDGRVDDQETGRPSSLAYTSRQGRSGGLHRVAKTKSLSTPPNQPDQRCWCRSLDNSECLCERREKLIFHSRHFFRREASQPPASQPQPTPG</sequence>
<feature type="region of interest" description="Disordered" evidence="1">
    <location>
        <begin position="164"/>
        <end position="189"/>
    </location>
</feature>
<evidence type="ECO:0000259" key="2">
    <source>
        <dbReference type="Pfam" id="PF01039"/>
    </source>
</evidence>
<accession>A0A8J5CUP4</accession>
<dbReference type="EMBL" id="JACEEZ010012734">
    <property type="protein sequence ID" value="KAG0720512.1"/>
    <property type="molecule type" value="Genomic_DNA"/>
</dbReference>
<dbReference type="InterPro" id="IPR045190">
    <property type="entry name" value="MCCB/AccD1-like"/>
</dbReference>
<reference evidence="3" key="1">
    <citation type="submission" date="2020-07" db="EMBL/GenBank/DDBJ databases">
        <title>The High-quality genome of the commercially important snow crab, Chionoecetes opilio.</title>
        <authorList>
            <person name="Jeong J.-H."/>
            <person name="Ryu S."/>
        </authorList>
    </citation>
    <scope>NUCLEOTIDE SEQUENCE</scope>
    <source>
        <strain evidence="3">MADBK_172401_WGS</strain>
        <tissue evidence="3">Digestive gland</tissue>
    </source>
</reference>
<evidence type="ECO:0000256" key="1">
    <source>
        <dbReference type="SAM" id="MobiDB-lite"/>
    </source>
</evidence>
<evidence type="ECO:0000313" key="3">
    <source>
        <dbReference type="EMBL" id="KAG0720512.1"/>
    </source>
</evidence>
<dbReference type="GO" id="GO:0004485">
    <property type="term" value="F:methylcrotonoyl-CoA carboxylase activity"/>
    <property type="evidence" value="ECO:0007669"/>
    <property type="project" value="TreeGrafter"/>
</dbReference>
<dbReference type="AlphaFoldDB" id="A0A8J5CUP4"/>
<dbReference type="InterPro" id="IPR029045">
    <property type="entry name" value="ClpP/crotonase-like_dom_sf"/>
</dbReference>
<feature type="region of interest" description="Disordered" evidence="1">
    <location>
        <begin position="296"/>
        <end position="336"/>
    </location>
</feature>
<feature type="compositionally biased region" description="Polar residues" evidence="1">
    <location>
        <begin position="302"/>
        <end position="314"/>
    </location>
</feature>
<evidence type="ECO:0000313" key="4">
    <source>
        <dbReference type="Proteomes" id="UP000770661"/>
    </source>
</evidence>
<name>A0A8J5CUP4_CHIOP</name>
<dbReference type="SUPFAM" id="SSF52096">
    <property type="entry name" value="ClpP/crotonase"/>
    <property type="match status" value="1"/>
</dbReference>
<dbReference type="OrthoDB" id="439921at2759"/>
<dbReference type="Proteomes" id="UP000770661">
    <property type="component" value="Unassembled WGS sequence"/>
</dbReference>
<dbReference type="PANTHER" id="PTHR22855:SF47">
    <property type="entry name" value="METHYLCROTONOYL-COA CARBOXYLASE"/>
    <property type="match status" value="1"/>
</dbReference>
<gene>
    <name evidence="3" type="ORF">GWK47_048359</name>
</gene>
<proteinExistence type="predicted"/>
<dbReference type="GO" id="GO:1905202">
    <property type="term" value="C:methylcrotonoyl-CoA carboxylase complex"/>
    <property type="evidence" value="ECO:0007669"/>
    <property type="project" value="TreeGrafter"/>
</dbReference>
<protein>
    <submittedName>
        <fullName evidence="3">Putative methylcrotonoyl-CoA carboxylase beta chain, mitochondrial</fullName>
    </submittedName>
</protein>
<comment type="caution">
    <text evidence="3">The sequence shown here is derived from an EMBL/GenBank/DDBJ whole genome shotgun (WGS) entry which is preliminary data.</text>
</comment>
<dbReference type="InterPro" id="IPR034733">
    <property type="entry name" value="AcCoA_carboxyl_beta"/>
</dbReference>
<dbReference type="Gene3D" id="3.90.226.10">
    <property type="entry name" value="2-enoyl-CoA Hydratase, Chain A, domain 1"/>
    <property type="match status" value="1"/>
</dbReference>
<dbReference type="GO" id="GO:0005739">
    <property type="term" value="C:mitochondrion"/>
    <property type="evidence" value="ECO:0007669"/>
    <property type="project" value="TreeGrafter"/>
</dbReference>
<feature type="domain" description="Acetyl-coenzyme A carboxylase carboxyl transferase subunit beta" evidence="2">
    <location>
        <begin position="18"/>
        <end position="161"/>
    </location>
</feature>
<organism evidence="3 4">
    <name type="scientific">Chionoecetes opilio</name>
    <name type="common">Atlantic snow crab</name>
    <name type="synonym">Cancer opilio</name>
    <dbReference type="NCBI Taxonomy" id="41210"/>
    <lineage>
        <taxon>Eukaryota</taxon>
        <taxon>Metazoa</taxon>
        <taxon>Ecdysozoa</taxon>
        <taxon>Arthropoda</taxon>
        <taxon>Crustacea</taxon>
        <taxon>Multicrustacea</taxon>
        <taxon>Malacostraca</taxon>
        <taxon>Eumalacostraca</taxon>
        <taxon>Eucarida</taxon>
        <taxon>Decapoda</taxon>
        <taxon>Pleocyemata</taxon>
        <taxon>Brachyura</taxon>
        <taxon>Eubrachyura</taxon>
        <taxon>Majoidea</taxon>
        <taxon>Majidae</taxon>
        <taxon>Chionoecetes</taxon>
    </lineage>
</organism>